<evidence type="ECO:0000313" key="18">
    <source>
        <dbReference type="Proteomes" id="UP001152747"/>
    </source>
</evidence>
<dbReference type="GO" id="GO:0009306">
    <property type="term" value="P:protein secretion"/>
    <property type="evidence" value="ECO:0007669"/>
    <property type="project" value="TreeGrafter"/>
</dbReference>
<keyword evidence="9 12" id="KW-0333">Golgi apparatus</keyword>
<keyword evidence="4 12" id="KW-0813">Transport</keyword>
<proteinExistence type="inferred from homology"/>
<dbReference type="SUPFAM" id="SSF49348">
    <property type="entry name" value="Clathrin adaptor appendage domain"/>
    <property type="match status" value="1"/>
</dbReference>
<dbReference type="GO" id="GO:0006888">
    <property type="term" value="P:endoplasmic reticulum to Golgi vesicle-mediated transport"/>
    <property type="evidence" value="ECO:0007669"/>
    <property type="project" value="TreeGrafter"/>
</dbReference>
<dbReference type="InterPro" id="IPR002553">
    <property type="entry name" value="Clathrin/coatomer_adapt-like_N"/>
</dbReference>
<dbReference type="InterPro" id="IPR013041">
    <property type="entry name" value="Clathrin_app_Ig-like_sf"/>
</dbReference>
<evidence type="ECO:0000256" key="2">
    <source>
        <dbReference type="ARBA" id="ARBA00010720"/>
    </source>
</evidence>
<dbReference type="Pfam" id="PF16381">
    <property type="entry name" value="Coatomer_g_Cpla"/>
    <property type="match status" value="1"/>
</dbReference>
<dbReference type="Proteomes" id="UP001152747">
    <property type="component" value="Unassembled WGS sequence"/>
</dbReference>
<keyword evidence="5 12" id="KW-0963">Cytoplasm</keyword>
<evidence type="ECO:0000256" key="1">
    <source>
        <dbReference type="ARBA" id="ARBA00004255"/>
    </source>
</evidence>
<name>A0A9P1N4U4_9PELO</name>
<sequence length="864" mass="95489">MSGKPKAQSRMKRDKKDEESSGNLYAHLDKTSVLQEARAFNETPINARKCSLILTKLLYIIQQGESIGRTEATEAFFAVTKLWQSKDANLRRLVYLVVKELSNISDDVIIVTSSLTKDMTGREDVYRPASIRALCRITDTGMLQTIERYMKQAIVDRNGSVSSAAIVSSTHLMKKSSEVVRRWANEVQEAVSSDNHMVQYHALGLLYHIRCNDRLAVNKLVQKFSKNSLRSPYAVCYLIRIAARCLVEDDQPDSSMFTFIESSLRHKSEMVVYEAASAIVSLPHTTSAELQPAIAVLQLFCSSPKAALRFAAVRTLNKVAMAHPTAVMSCNVDLEKLITDSNRSIATLAITTLLKTGAESSVERLMQQISGFVNEISDEFKIVVVDAIRSLCSRYPRKHAVMMPFLAKMLRNDGSFEYKKAIVETIIAIIEENPDAKTAGLAHLCEFIEDCEHDNLSTRVLHLLGREAPKTPNPSSYIRFIYNRVILESTKVRAAAVTALAKFGAQCVDLRKSIQVLLRRCLLDSDDEVRDRATFYLKMLTEAGESVIHNFILDGLQISPSGLERAVLDYLKSGNYSAPFDLRIVPVSTQALSQPEKLEPYAAQLAAIPEIAKLGPVFKSGTRIALTESIAEYTVHLIKHTFANAIVLQFECKNTMNDQLLLDVSVELEDPESEWQPSGSIEIPKLPYGEAQSAYTILEFPESGAISGSLGAILKFKVMDVDPTSGEPDSEDTYDQTYVLEEVEIAVSDSIQAVSKSSFASAWEALGEDSAREETFQLSTVDTIPEAVKKIAEILGLSPCERSDRVGEGKTQHTVLLSGIFRGGYDVLSKATVAIDPSDNSINMNIIIRSTEPLVSDLVISAVV</sequence>
<feature type="domain" description="Clathrin/coatomer adaptor adaptin-like N-terminal" evidence="14">
    <location>
        <begin position="31"/>
        <end position="542"/>
    </location>
</feature>
<comment type="function">
    <text evidence="12">The coatomer is a cytosolic protein complex that binds to dilysine motifs and reversibly associates with Golgi non-clathrin-coated vesicles, which further mediate biosynthetic protein transport from the ER, via the Golgi up to the trans Golgi network. Coatomer complex is required for budding from Golgi membranes, and is essential for the retrograde Golgi-to-ER transport of dilysine-tagged proteins.</text>
</comment>
<dbReference type="PIRSF" id="PIRSF037093">
    <property type="entry name" value="Coatomer_gamma_subunit"/>
    <property type="match status" value="1"/>
</dbReference>
<dbReference type="SUPFAM" id="SSF55711">
    <property type="entry name" value="Subdomain of clathrin and coatomer appendage domain"/>
    <property type="match status" value="1"/>
</dbReference>
<protein>
    <recommendedName>
        <fullName evidence="12">Coatomer subunit gamma</fullName>
    </recommendedName>
</protein>
<dbReference type="EMBL" id="CANHGI010000004">
    <property type="protein sequence ID" value="CAI5447882.1"/>
    <property type="molecule type" value="Genomic_DNA"/>
</dbReference>
<keyword evidence="8 12" id="KW-0653">Protein transport</keyword>
<feature type="domain" description="Coatomer subunit gamma C-terminal" evidence="16">
    <location>
        <begin position="748"/>
        <end position="863"/>
    </location>
</feature>
<accession>A0A9P1N4U4</accession>
<dbReference type="GO" id="GO:0005783">
    <property type="term" value="C:endoplasmic reticulum"/>
    <property type="evidence" value="ECO:0007669"/>
    <property type="project" value="TreeGrafter"/>
</dbReference>
<dbReference type="OrthoDB" id="1074925at2759"/>
<reference evidence="17" key="1">
    <citation type="submission" date="2022-11" db="EMBL/GenBank/DDBJ databases">
        <authorList>
            <person name="Kikuchi T."/>
        </authorList>
    </citation>
    <scope>NUCLEOTIDE SEQUENCE</scope>
    <source>
        <strain evidence="17">PS1010</strain>
    </source>
</reference>
<dbReference type="FunFam" id="1.25.10.10:FF:000038">
    <property type="entry name" value="Coatomer subunit gamma"/>
    <property type="match status" value="1"/>
</dbReference>
<dbReference type="GO" id="GO:0006886">
    <property type="term" value="P:intracellular protein transport"/>
    <property type="evidence" value="ECO:0007669"/>
    <property type="project" value="InterPro"/>
</dbReference>
<evidence type="ECO:0000256" key="13">
    <source>
        <dbReference type="SAM" id="MobiDB-lite"/>
    </source>
</evidence>
<comment type="subcellular location">
    <subcellularLocation>
        <location evidence="12">Cytoplasm</location>
    </subcellularLocation>
    <subcellularLocation>
        <location evidence="1 12">Golgi apparatus membrane</location>
        <topology evidence="1 12">Peripheral membrane protein</topology>
        <orientation evidence="1 12">Cytoplasmic side</orientation>
    </subcellularLocation>
    <subcellularLocation>
        <location evidence="12">Cytoplasmic vesicle</location>
        <location evidence="12">COPI-coated vesicle membrane</location>
        <topology evidence="12">Peripheral membrane protein</topology>
        <orientation evidence="12">Cytoplasmic side</orientation>
    </subcellularLocation>
</comment>
<dbReference type="Gene3D" id="1.25.10.10">
    <property type="entry name" value="Leucine-rich Repeat Variant"/>
    <property type="match status" value="2"/>
</dbReference>
<evidence type="ECO:0000313" key="17">
    <source>
        <dbReference type="EMBL" id="CAI5447882.1"/>
    </source>
</evidence>
<evidence type="ECO:0000256" key="9">
    <source>
        <dbReference type="ARBA" id="ARBA00023034"/>
    </source>
</evidence>
<dbReference type="GO" id="GO:0000139">
    <property type="term" value="C:Golgi membrane"/>
    <property type="evidence" value="ECO:0007669"/>
    <property type="project" value="UniProtKB-SubCell"/>
</dbReference>
<dbReference type="SUPFAM" id="SSF48371">
    <property type="entry name" value="ARM repeat"/>
    <property type="match status" value="1"/>
</dbReference>
<dbReference type="Gene3D" id="2.60.40.1480">
    <property type="entry name" value="Coatomer, gamma subunit, appendage domain"/>
    <property type="match status" value="1"/>
</dbReference>
<feature type="region of interest" description="Disordered" evidence="13">
    <location>
        <begin position="1"/>
        <end position="22"/>
    </location>
</feature>
<dbReference type="InterPro" id="IPR009028">
    <property type="entry name" value="Coatomer/calthrin_app_sub_C"/>
</dbReference>
<evidence type="ECO:0000256" key="8">
    <source>
        <dbReference type="ARBA" id="ARBA00022927"/>
    </source>
</evidence>
<dbReference type="PANTHER" id="PTHR10261">
    <property type="entry name" value="COATOMER SUBUNIT GAMMA"/>
    <property type="match status" value="1"/>
</dbReference>
<keyword evidence="11 12" id="KW-0968">Cytoplasmic vesicle</keyword>
<comment type="caution">
    <text evidence="17">The sequence shown here is derived from an EMBL/GenBank/DDBJ whole genome shotgun (WGS) entry which is preliminary data.</text>
</comment>
<evidence type="ECO:0000256" key="6">
    <source>
        <dbReference type="ARBA" id="ARBA00022737"/>
    </source>
</evidence>
<dbReference type="GO" id="GO:0072384">
    <property type="term" value="P:organelle transport along microtubule"/>
    <property type="evidence" value="ECO:0007669"/>
    <property type="project" value="TreeGrafter"/>
</dbReference>
<evidence type="ECO:0000256" key="5">
    <source>
        <dbReference type="ARBA" id="ARBA00022490"/>
    </source>
</evidence>
<dbReference type="AlphaFoldDB" id="A0A9P1N4U4"/>
<evidence type="ECO:0000256" key="11">
    <source>
        <dbReference type="ARBA" id="ARBA00023329"/>
    </source>
</evidence>
<keyword evidence="18" id="KW-1185">Reference proteome</keyword>
<gene>
    <name evidence="17" type="ORF">CAMP_LOCUS10519</name>
</gene>
<evidence type="ECO:0000259" key="15">
    <source>
        <dbReference type="Pfam" id="PF08752"/>
    </source>
</evidence>
<dbReference type="FunFam" id="2.60.40.1480:FF:000001">
    <property type="entry name" value="Coatomer subunit gamma"/>
    <property type="match status" value="1"/>
</dbReference>
<dbReference type="GO" id="GO:0005198">
    <property type="term" value="F:structural molecule activity"/>
    <property type="evidence" value="ECO:0007669"/>
    <property type="project" value="InterPro"/>
</dbReference>
<dbReference type="Pfam" id="PF08752">
    <property type="entry name" value="COP-gamma_platf"/>
    <property type="match status" value="1"/>
</dbReference>
<dbReference type="Gene3D" id="3.30.310.10">
    <property type="entry name" value="TATA-Binding Protein"/>
    <property type="match status" value="1"/>
</dbReference>
<organism evidence="17 18">
    <name type="scientific">Caenorhabditis angaria</name>
    <dbReference type="NCBI Taxonomy" id="860376"/>
    <lineage>
        <taxon>Eukaryota</taxon>
        <taxon>Metazoa</taxon>
        <taxon>Ecdysozoa</taxon>
        <taxon>Nematoda</taxon>
        <taxon>Chromadorea</taxon>
        <taxon>Rhabditida</taxon>
        <taxon>Rhabditina</taxon>
        <taxon>Rhabditomorpha</taxon>
        <taxon>Rhabditoidea</taxon>
        <taxon>Rhabditidae</taxon>
        <taxon>Peloderinae</taxon>
        <taxon>Caenorhabditis</taxon>
    </lineage>
</organism>
<evidence type="ECO:0000259" key="16">
    <source>
        <dbReference type="Pfam" id="PF16381"/>
    </source>
</evidence>
<keyword evidence="10 12" id="KW-0472">Membrane</keyword>
<evidence type="ECO:0000256" key="3">
    <source>
        <dbReference type="ARBA" id="ARBA00011775"/>
    </source>
</evidence>
<dbReference type="Pfam" id="PF01602">
    <property type="entry name" value="Adaptin_N"/>
    <property type="match status" value="1"/>
</dbReference>
<dbReference type="InterPro" id="IPR013040">
    <property type="entry name" value="Coatomer_gsu_app_Ig-like_dom"/>
</dbReference>
<feature type="domain" description="Coatomer gamma subunit appendage Ig-like subdomain" evidence="15">
    <location>
        <begin position="600"/>
        <end position="745"/>
    </location>
</feature>
<evidence type="ECO:0000256" key="10">
    <source>
        <dbReference type="ARBA" id="ARBA00023136"/>
    </source>
</evidence>
<dbReference type="InterPro" id="IPR017106">
    <property type="entry name" value="Coatomer_gsu"/>
</dbReference>
<evidence type="ECO:0000256" key="7">
    <source>
        <dbReference type="ARBA" id="ARBA00022892"/>
    </source>
</evidence>
<dbReference type="PANTHER" id="PTHR10261:SF0">
    <property type="entry name" value="COATOMER SUBUNIT GAMMA-2"/>
    <property type="match status" value="1"/>
</dbReference>
<dbReference type="GO" id="GO:0006891">
    <property type="term" value="P:intra-Golgi vesicle-mediated transport"/>
    <property type="evidence" value="ECO:0007669"/>
    <property type="project" value="TreeGrafter"/>
</dbReference>
<evidence type="ECO:0000259" key="14">
    <source>
        <dbReference type="Pfam" id="PF01602"/>
    </source>
</evidence>
<dbReference type="InterPro" id="IPR011989">
    <property type="entry name" value="ARM-like"/>
</dbReference>
<keyword evidence="6" id="KW-0677">Repeat</keyword>
<dbReference type="FunFam" id="3.30.310.10:FF:000011">
    <property type="entry name" value="Coatomer subunit gamma"/>
    <property type="match status" value="1"/>
</dbReference>
<evidence type="ECO:0000256" key="12">
    <source>
        <dbReference type="PIRNR" id="PIRNR037093"/>
    </source>
</evidence>
<dbReference type="GO" id="GO:0005793">
    <property type="term" value="C:endoplasmic reticulum-Golgi intermediate compartment"/>
    <property type="evidence" value="ECO:0007669"/>
    <property type="project" value="TreeGrafter"/>
</dbReference>
<dbReference type="InterPro" id="IPR016024">
    <property type="entry name" value="ARM-type_fold"/>
</dbReference>
<comment type="subunit">
    <text evidence="3">Oligomeric complex that consists of at least the alpha, beta, beta', gamma, delta, epsilon and zeta subunits.</text>
</comment>
<dbReference type="InterPro" id="IPR032154">
    <property type="entry name" value="Coatomer_g_Cpla"/>
</dbReference>
<keyword evidence="7 12" id="KW-0931">ER-Golgi transport</keyword>
<dbReference type="FunFam" id="1.25.10.10:FF:000071">
    <property type="entry name" value="Coatomer subunit gamma"/>
    <property type="match status" value="1"/>
</dbReference>
<dbReference type="InterPro" id="IPR037067">
    <property type="entry name" value="Coatomer_gsu_app_sf"/>
</dbReference>
<comment type="similarity">
    <text evidence="2 12">Belongs to the COPG family.</text>
</comment>
<dbReference type="GO" id="GO:0030126">
    <property type="term" value="C:COPI vesicle coat"/>
    <property type="evidence" value="ECO:0007669"/>
    <property type="project" value="InterPro"/>
</dbReference>
<dbReference type="InterPro" id="IPR012295">
    <property type="entry name" value="TBP_dom_sf"/>
</dbReference>
<evidence type="ECO:0000256" key="4">
    <source>
        <dbReference type="ARBA" id="ARBA00022448"/>
    </source>
</evidence>